<dbReference type="Pfam" id="PF22124">
    <property type="entry name" value="Glyco_hydro_95_cat"/>
    <property type="match status" value="1"/>
</dbReference>
<protein>
    <submittedName>
        <fullName evidence="4">Glycoside hydrolase N-terminal domain-containing protein</fullName>
    </submittedName>
</protein>
<dbReference type="InterPro" id="IPR013780">
    <property type="entry name" value="Glyco_hydro_b"/>
</dbReference>
<evidence type="ECO:0000313" key="4">
    <source>
        <dbReference type="EMBL" id="MFC7153556.1"/>
    </source>
</evidence>
<name>A0ABW2FNA4_9BACL</name>
<proteinExistence type="predicted"/>
<dbReference type="GO" id="GO:0016787">
    <property type="term" value="F:hydrolase activity"/>
    <property type="evidence" value="ECO:0007669"/>
    <property type="project" value="UniProtKB-KW"/>
</dbReference>
<gene>
    <name evidence="4" type="ORF">ACFQMJ_33940</name>
</gene>
<dbReference type="InterPro" id="IPR016518">
    <property type="entry name" value="Alpha-L-fucosidase"/>
</dbReference>
<dbReference type="Proteomes" id="UP001596378">
    <property type="component" value="Unassembled WGS sequence"/>
</dbReference>
<dbReference type="Gene3D" id="2.60.40.1180">
    <property type="entry name" value="Golgi alpha-mannosidase II"/>
    <property type="match status" value="1"/>
</dbReference>
<dbReference type="InterPro" id="IPR049053">
    <property type="entry name" value="AFCA-like_C"/>
</dbReference>
<evidence type="ECO:0000259" key="1">
    <source>
        <dbReference type="Pfam" id="PF14498"/>
    </source>
</evidence>
<keyword evidence="5" id="KW-1185">Reference proteome</keyword>
<dbReference type="InterPro" id="IPR027414">
    <property type="entry name" value="GH95_N_dom"/>
</dbReference>
<dbReference type="InterPro" id="IPR008928">
    <property type="entry name" value="6-hairpin_glycosidase_sf"/>
</dbReference>
<dbReference type="SUPFAM" id="SSF48208">
    <property type="entry name" value="Six-hairpin glycosidases"/>
    <property type="match status" value="1"/>
</dbReference>
<dbReference type="Gene3D" id="2.70.98.50">
    <property type="entry name" value="putative glycoside hydrolase family protein from bacillus halodurans"/>
    <property type="match status" value="1"/>
</dbReference>
<accession>A0ABW2FNA4</accession>
<feature type="domain" description="Glycosyl hydrolase family 95 N-terminal" evidence="1">
    <location>
        <begin position="3"/>
        <end position="250"/>
    </location>
</feature>
<feature type="domain" description="Glycosyl hydrolase family 95 catalytic" evidence="3">
    <location>
        <begin position="279"/>
        <end position="691"/>
    </location>
</feature>
<keyword evidence="4" id="KW-0378">Hydrolase</keyword>
<evidence type="ECO:0000313" key="5">
    <source>
        <dbReference type="Proteomes" id="UP001596378"/>
    </source>
</evidence>
<feature type="domain" description="Alpha fucosidase A-like C-terminal" evidence="2">
    <location>
        <begin position="694"/>
        <end position="787"/>
    </location>
</feature>
<dbReference type="Pfam" id="PF14498">
    <property type="entry name" value="Glyco_hyd_65N_2"/>
    <property type="match status" value="1"/>
</dbReference>
<dbReference type="PANTHER" id="PTHR31084">
    <property type="entry name" value="ALPHA-L-FUCOSIDASE 2"/>
    <property type="match status" value="1"/>
</dbReference>
<dbReference type="PIRSF" id="PIRSF007663">
    <property type="entry name" value="UCP007663"/>
    <property type="match status" value="1"/>
</dbReference>
<dbReference type="RefSeq" id="WP_378050897.1">
    <property type="nucleotide sequence ID" value="NZ_JBHMDN010000030.1"/>
</dbReference>
<reference evidence="5" key="1">
    <citation type="journal article" date="2019" name="Int. J. Syst. Evol. Microbiol.">
        <title>The Global Catalogue of Microorganisms (GCM) 10K type strain sequencing project: providing services to taxonomists for standard genome sequencing and annotation.</title>
        <authorList>
            <consortium name="The Broad Institute Genomics Platform"/>
            <consortium name="The Broad Institute Genome Sequencing Center for Infectious Disease"/>
            <person name="Wu L."/>
            <person name="Ma J."/>
        </authorList>
    </citation>
    <scope>NUCLEOTIDE SEQUENCE [LARGE SCALE GENOMIC DNA]</scope>
    <source>
        <strain evidence="5">KCTC 12907</strain>
    </source>
</reference>
<evidence type="ECO:0000259" key="2">
    <source>
        <dbReference type="Pfam" id="PF21307"/>
    </source>
</evidence>
<organism evidence="4 5">
    <name type="scientific">Cohnella cellulosilytica</name>
    <dbReference type="NCBI Taxonomy" id="986710"/>
    <lineage>
        <taxon>Bacteria</taxon>
        <taxon>Bacillati</taxon>
        <taxon>Bacillota</taxon>
        <taxon>Bacilli</taxon>
        <taxon>Bacillales</taxon>
        <taxon>Paenibacillaceae</taxon>
        <taxon>Cohnella</taxon>
    </lineage>
</organism>
<comment type="caution">
    <text evidence="4">The sequence shown here is derived from an EMBL/GenBank/DDBJ whole genome shotgun (WGS) entry which is preliminary data.</text>
</comment>
<evidence type="ECO:0000259" key="3">
    <source>
        <dbReference type="Pfam" id="PF22124"/>
    </source>
</evidence>
<dbReference type="InterPro" id="IPR054363">
    <property type="entry name" value="GH95_cat"/>
</dbReference>
<dbReference type="Pfam" id="PF21307">
    <property type="entry name" value="Glyco_hydro_95_C"/>
    <property type="match status" value="1"/>
</dbReference>
<sequence>MKLQYIEPARRWTEALPIGNGRLGAMIHGHVESELLQLNEDSLWSGGRKEWEAPGAKASLQAVRELLASGKYAEASLRCKELMGPYNEAYMPLGDLRLHFEHGNLASEYERSLDLRDGISRVGYTIGGVRHTREIFASYPDKAIVVRLEASEPGRLTFHARLGSPLRHRTLSEAGSLILRGSAPEYCAPNHQNPDEPIRYGEYDTTTAIRFEGRLGARCEGGAASVDHDGLHVRGATAATLVFCAATSFNGFDRSPLTEGRDPAALSAGHLADALERDYAELHRSHVDDYRALFDRVELRLGEPLAPAGMPTGKRIEAYGGGDLGLVELLFQYGRYLTIASSRPGSLASNLQGIWNKDTRPTWSSNYTININTQMNYWPALTGNLASCHEPMLAFVADMAASGRKTAATYGMRGWMAHHCTDVWCITSPSGGYGNGEAHWASWTMAGPWLSRHLWEHYEFLDDLRFLRERAYPIMKEAAVFCLDWLYEDEDGYLVTGPSTSPEHRFHAADGLAGVSRASTMDMQLIWDLFTNCISASEALDSDCEFRDRLVSARARLYPMRVGRHGQLQEWSVDFEEHDVHHRHIAHMYGVYPGRQLTRRETPELFAAARRALERRGDDGTGWSLAWKIGLWARFGDGNRAMTFVRKLMQLCETEEKNYHSGGIYANLFDAHPPFQIDGNFGFTASLIELLVGSHQGFIELLPALPDDWPAGFIKGVRARGGFEVSLRWTDGKPTEAAIVSHAGRTCRLYAPRPLTVEESGGATVETTAEGGDLVAFATERGRTYRIRFDG</sequence>
<dbReference type="PANTHER" id="PTHR31084:SF0">
    <property type="entry name" value="ALPHA-L-FUCOSIDASE 2"/>
    <property type="match status" value="1"/>
</dbReference>
<dbReference type="EMBL" id="JBHTAI010000037">
    <property type="protein sequence ID" value="MFC7153556.1"/>
    <property type="molecule type" value="Genomic_DNA"/>
</dbReference>